<keyword evidence="2" id="KW-1185">Reference proteome</keyword>
<evidence type="ECO:0000313" key="2">
    <source>
        <dbReference type="Proteomes" id="UP001295794"/>
    </source>
</evidence>
<organism evidence="1 2">
    <name type="scientific">Mycena citricolor</name>
    <dbReference type="NCBI Taxonomy" id="2018698"/>
    <lineage>
        <taxon>Eukaryota</taxon>
        <taxon>Fungi</taxon>
        <taxon>Dikarya</taxon>
        <taxon>Basidiomycota</taxon>
        <taxon>Agaricomycotina</taxon>
        <taxon>Agaricomycetes</taxon>
        <taxon>Agaricomycetidae</taxon>
        <taxon>Agaricales</taxon>
        <taxon>Marasmiineae</taxon>
        <taxon>Mycenaceae</taxon>
        <taxon>Mycena</taxon>
    </lineage>
</organism>
<proteinExistence type="predicted"/>
<sequence length="39" mass="4551">EFGVNNVREHLDLDLPPSLYSWKCVHRFHTSTEVKHATS</sequence>
<accession>A0AAD2HZ94</accession>
<dbReference type="Proteomes" id="UP001295794">
    <property type="component" value="Unassembled WGS sequence"/>
</dbReference>
<feature type="non-terminal residue" evidence="1">
    <location>
        <position position="1"/>
    </location>
</feature>
<dbReference type="EMBL" id="CAVNYO010000463">
    <property type="protein sequence ID" value="CAK5282902.1"/>
    <property type="molecule type" value="Genomic_DNA"/>
</dbReference>
<dbReference type="AlphaFoldDB" id="A0AAD2HZ94"/>
<name>A0AAD2HZ94_9AGAR</name>
<comment type="caution">
    <text evidence="1">The sequence shown here is derived from an EMBL/GenBank/DDBJ whole genome shotgun (WGS) entry which is preliminary data.</text>
</comment>
<protein>
    <submittedName>
        <fullName evidence="1">Uncharacterized protein</fullName>
    </submittedName>
</protein>
<reference evidence="1" key="1">
    <citation type="submission" date="2023-11" db="EMBL/GenBank/DDBJ databases">
        <authorList>
            <person name="De Vega J J."/>
            <person name="De Vega J J."/>
        </authorList>
    </citation>
    <scope>NUCLEOTIDE SEQUENCE</scope>
</reference>
<evidence type="ECO:0000313" key="1">
    <source>
        <dbReference type="EMBL" id="CAK5282902.1"/>
    </source>
</evidence>
<gene>
    <name evidence="1" type="ORF">MYCIT1_LOCUS35029</name>
</gene>